<protein>
    <submittedName>
        <fullName evidence="2">Uncharacterized protein</fullName>
    </submittedName>
</protein>
<reference evidence="2" key="1">
    <citation type="submission" date="2013-07" db="EMBL/GenBank/DDBJ databases">
        <title>The genome of Eucalyptus grandis.</title>
        <authorList>
            <person name="Schmutz J."/>
            <person name="Hayes R."/>
            <person name="Myburg A."/>
            <person name="Tuskan G."/>
            <person name="Grattapaglia D."/>
            <person name="Rokhsar D.S."/>
        </authorList>
    </citation>
    <scope>NUCLEOTIDE SEQUENCE</scope>
    <source>
        <tissue evidence="2">Leaf extractions</tissue>
    </source>
</reference>
<dbReference type="Gramene" id="KCW51216">
    <property type="protein sequence ID" value="KCW51216"/>
    <property type="gene ID" value="EUGRSUZ_J00795"/>
</dbReference>
<feature type="transmembrane region" description="Helical" evidence="1">
    <location>
        <begin position="6"/>
        <end position="29"/>
    </location>
</feature>
<dbReference type="InParanoid" id="A0A059AC37"/>
<proteinExistence type="predicted"/>
<dbReference type="EMBL" id="KK198762">
    <property type="protein sequence ID" value="KCW51216.1"/>
    <property type="molecule type" value="Genomic_DNA"/>
</dbReference>
<evidence type="ECO:0000256" key="1">
    <source>
        <dbReference type="SAM" id="Phobius"/>
    </source>
</evidence>
<evidence type="ECO:0000313" key="2">
    <source>
        <dbReference type="EMBL" id="KCW51216.1"/>
    </source>
</evidence>
<organism evidence="2">
    <name type="scientific">Eucalyptus grandis</name>
    <name type="common">Flooded gum</name>
    <dbReference type="NCBI Taxonomy" id="71139"/>
    <lineage>
        <taxon>Eukaryota</taxon>
        <taxon>Viridiplantae</taxon>
        <taxon>Streptophyta</taxon>
        <taxon>Embryophyta</taxon>
        <taxon>Tracheophyta</taxon>
        <taxon>Spermatophyta</taxon>
        <taxon>Magnoliopsida</taxon>
        <taxon>eudicotyledons</taxon>
        <taxon>Gunneridae</taxon>
        <taxon>Pentapetalae</taxon>
        <taxon>rosids</taxon>
        <taxon>malvids</taxon>
        <taxon>Myrtales</taxon>
        <taxon>Myrtaceae</taxon>
        <taxon>Myrtoideae</taxon>
        <taxon>Eucalypteae</taxon>
        <taxon>Eucalyptus</taxon>
    </lineage>
</organism>
<sequence>MTLSKFVHYLVIHDCYLFLQVIMGIFFLVRSKHGYLVEFLGKSFNSVICNMCMPDSSIIFLRKKWI</sequence>
<gene>
    <name evidence="2" type="ORF">EUGRSUZ_J00795</name>
</gene>
<name>A0A059AC37_EUCGR</name>
<keyword evidence="1" id="KW-1133">Transmembrane helix</keyword>
<keyword evidence="1" id="KW-0812">Transmembrane</keyword>
<dbReference type="AlphaFoldDB" id="A0A059AC37"/>
<accession>A0A059AC37</accession>
<keyword evidence="1" id="KW-0472">Membrane</keyword>